<dbReference type="SUPFAM" id="SSF52440">
    <property type="entry name" value="PreATP-grasp domain"/>
    <property type="match status" value="1"/>
</dbReference>
<keyword evidence="2" id="KW-0479">Metal-binding</keyword>
<dbReference type="GO" id="GO:0016874">
    <property type="term" value="F:ligase activity"/>
    <property type="evidence" value="ECO:0007669"/>
    <property type="project" value="UniProtKB-KW"/>
</dbReference>
<keyword evidence="8" id="KW-1185">Reference proteome</keyword>
<dbReference type="GO" id="GO:0005524">
    <property type="term" value="F:ATP binding"/>
    <property type="evidence" value="ECO:0007669"/>
    <property type="project" value="UniProtKB-KW"/>
</dbReference>
<dbReference type="Gene3D" id="3.30.1490.330">
    <property type="match status" value="1"/>
</dbReference>
<evidence type="ECO:0000256" key="1">
    <source>
        <dbReference type="ARBA" id="ARBA00022598"/>
    </source>
</evidence>
<evidence type="ECO:0000313" key="8">
    <source>
        <dbReference type="Proteomes" id="UP000544122"/>
    </source>
</evidence>
<accession>A0A7Y4GYP0</accession>
<comment type="caution">
    <text evidence="7">The sequence shown here is derived from an EMBL/GenBank/DDBJ whole genome shotgun (WGS) entry which is preliminary data.</text>
</comment>
<name>A0A7Y4GYP0_9BRAD</name>
<dbReference type="SUPFAM" id="SSF56059">
    <property type="entry name" value="Glutathione synthetase ATP-binding domain-like"/>
    <property type="match status" value="1"/>
</dbReference>
<dbReference type="InterPro" id="IPR005494">
    <property type="entry name" value="GSPS_pre-ATP-grasp-like_dom"/>
</dbReference>
<keyword evidence="4" id="KW-0067">ATP-binding</keyword>
<keyword evidence="1" id="KW-0436">Ligase</keyword>
<protein>
    <submittedName>
        <fullName evidence="7">Glutathionylspermidine synthase family protein</fullName>
    </submittedName>
</protein>
<dbReference type="EMBL" id="JAAVLX010000016">
    <property type="protein sequence ID" value="NOJ44425.1"/>
    <property type="molecule type" value="Genomic_DNA"/>
</dbReference>
<dbReference type="GO" id="GO:0046872">
    <property type="term" value="F:metal ion binding"/>
    <property type="evidence" value="ECO:0007669"/>
    <property type="project" value="UniProtKB-KW"/>
</dbReference>
<keyword evidence="5" id="KW-0460">Magnesium</keyword>
<evidence type="ECO:0000256" key="3">
    <source>
        <dbReference type="ARBA" id="ARBA00022741"/>
    </source>
</evidence>
<feature type="domain" description="Glutathionylspermidine synthase pre-ATP-grasp-like" evidence="6">
    <location>
        <begin position="12"/>
        <end position="384"/>
    </location>
</feature>
<proteinExistence type="predicted"/>
<evidence type="ECO:0000313" key="7">
    <source>
        <dbReference type="EMBL" id="NOJ44425.1"/>
    </source>
</evidence>
<dbReference type="RefSeq" id="WP_171583611.1">
    <property type="nucleotide sequence ID" value="NZ_JAAVLX010000016.1"/>
</dbReference>
<evidence type="ECO:0000256" key="2">
    <source>
        <dbReference type="ARBA" id="ARBA00022723"/>
    </source>
</evidence>
<dbReference type="Proteomes" id="UP000544122">
    <property type="component" value="Unassembled WGS sequence"/>
</dbReference>
<evidence type="ECO:0000256" key="4">
    <source>
        <dbReference type="ARBA" id="ARBA00022840"/>
    </source>
</evidence>
<organism evidence="7 8">
    <name type="scientific">Bradyrhizobium australiense</name>
    <dbReference type="NCBI Taxonomy" id="2721161"/>
    <lineage>
        <taxon>Bacteria</taxon>
        <taxon>Pseudomonadati</taxon>
        <taxon>Pseudomonadota</taxon>
        <taxon>Alphaproteobacteria</taxon>
        <taxon>Hyphomicrobiales</taxon>
        <taxon>Nitrobacteraceae</taxon>
        <taxon>Bradyrhizobium</taxon>
    </lineage>
</organism>
<evidence type="ECO:0000256" key="5">
    <source>
        <dbReference type="ARBA" id="ARBA00022842"/>
    </source>
</evidence>
<dbReference type="InterPro" id="IPR016185">
    <property type="entry name" value="PreATP-grasp_dom_sf"/>
</dbReference>
<sequence length="385" mass="43857">MQRIACSERDDWRLTAERTGFVFHTVNGERYWDERAYYGFTLDEIERRIEGPTAELHAMCLELVGRTVKDEKYLRRLKIPEAFWPLLAESWRRGDPSLYGRFDLSFDGRGPAKLLEYNADTPTSIFEAAVFQWTWLEEAVERNIIPKRADQFNSIHERLINAWKKHGSAKHLHFAGMTANAEDAGTLAYLQDTATQAGLKTTLLDVEGIGLRDDGNFIDLDDNPIELAFKLYPWEWMFRDTFGAKLLSAPTRWIEPPWKAILSNKGILPLLWEMHPYHPNLLPAYFDDDPNAAMLGTSFVRKPLYSREGANVALVSAGTTLMEQQGPYGAEGFIRQAFASLPSFADQYPVLGSWLIDHTPCGLSIREDENPITGNTSRFLPHAIL</sequence>
<reference evidence="7 8" key="1">
    <citation type="submission" date="2020-03" db="EMBL/GenBank/DDBJ databases">
        <title>Bradyrhizobium diversity isolated from nodules of Indigofera sp.</title>
        <authorList>
            <person name="Klepa M."/>
            <person name="Helene L."/>
            <person name="Hungria M."/>
        </authorList>
    </citation>
    <scope>NUCLEOTIDE SEQUENCE [LARGE SCALE GENOMIC DNA]</scope>
    <source>
        <strain evidence="7 8">WSM 1791</strain>
    </source>
</reference>
<dbReference type="Pfam" id="PF03738">
    <property type="entry name" value="GSP_synth"/>
    <property type="match status" value="1"/>
</dbReference>
<gene>
    <name evidence="7" type="ORF">HCN58_33600</name>
</gene>
<dbReference type="AlphaFoldDB" id="A0A7Y4GYP0"/>
<keyword evidence="3" id="KW-0547">Nucleotide-binding</keyword>
<evidence type="ECO:0000259" key="6">
    <source>
        <dbReference type="Pfam" id="PF03738"/>
    </source>
</evidence>